<gene>
    <name evidence="1" type="primary">RAD14</name>
    <name evidence="1" type="ORF">IWW38_001242</name>
</gene>
<dbReference type="EMBL" id="JANBVB010000048">
    <property type="protein sequence ID" value="KAJ2898773.1"/>
    <property type="molecule type" value="Genomic_DNA"/>
</dbReference>
<organism evidence="1 2">
    <name type="scientific">Coemansia aciculifera</name>
    <dbReference type="NCBI Taxonomy" id="417176"/>
    <lineage>
        <taxon>Eukaryota</taxon>
        <taxon>Fungi</taxon>
        <taxon>Fungi incertae sedis</taxon>
        <taxon>Zoopagomycota</taxon>
        <taxon>Kickxellomycotina</taxon>
        <taxon>Kickxellomycetes</taxon>
        <taxon>Kickxellales</taxon>
        <taxon>Kickxellaceae</taxon>
        <taxon>Coemansia</taxon>
    </lineage>
</organism>
<dbReference type="Proteomes" id="UP001139981">
    <property type="component" value="Unassembled WGS sequence"/>
</dbReference>
<accession>A0ACC1M7E3</accession>
<comment type="caution">
    <text evidence="1">The sequence shown here is derived from an EMBL/GenBank/DDBJ whole genome shotgun (WGS) entry which is preliminary data.</text>
</comment>
<evidence type="ECO:0000313" key="1">
    <source>
        <dbReference type="EMBL" id="KAJ2898773.1"/>
    </source>
</evidence>
<name>A0ACC1M7E3_9FUNG</name>
<protein>
    <submittedName>
        <fullName evidence="1">DNA repair protein rad14</fullName>
    </submittedName>
</protein>
<evidence type="ECO:0000313" key="2">
    <source>
        <dbReference type="Proteomes" id="UP001139981"/>
    </source>
</evidence>
<keyword evidence="2" id="KW-1185">Reference proteome</keyword>
<reference evidence="1" key="1">
    <citation type="submission" date="2022-07" db="EMBL/GenBank/DDBJ databases">
        <title>Phylogenomic reconstructions and comparative analyses of Kickxellomycotina fungi.</title>
        <authorList>
            <person name="Reynolds N.K."/>
            <person name="Stajich J.E."/>
            <person name="Barry K."/>
            <person name="Grigoriev I.V."/>
            <person name="Crous P."/>
            <person name="Smith M.E."/>
        </authorList>
    </citation>
    <scope>NUCLEOTIDE SEQUENCE</scope>
    <source>
        <strain evidence="1">CBS 190363</strain>
    </source>
</reference>
<sequence>MSQQLTTEQLAQIEANRLQALERLKQKVPAVATADAAKPKQLPKSKMSSGFYEYDFSKMKDTRAGFLEEDPTAGSPEKNKRKVASIDDIPFNPDPSAETKCCECESIDLDMVYLKIFKVMVCKPCVDKIPDKYSLLTKTEAKEANRELFPVWEKANPHKSTWNNMLLYMRQHLESFAVKKWGGLENLDKEFERRIDEKRERKEKKYKQSVANLRRRTRVEEWEKNRRERLKLETAHEHVYEPIDDSEQKCTICGMVIEVEEIEF</sequence>
<proteinExistence type="predicted"/>